<accession>A0A8T9CD29</accession>
<dbReference type="PANTHER" id="PTHR45458:SF1">
    <property type="entry name" value="SHORT CHAIN DEHYDROGENASE"/>
    <property type="match status" value="1"/>
</dbReference>
<gene>
    <name evidence="2" type="primary">aflD_5</name>
    <name evidence="2" type="ORF">LSUE1_G002284</name>
</gene>
<name>A0A8T9CD29_9HELO</name>
<comment type="caution">
    <text evidence="2">The sequence shown here is derived from an EMBL/GenBank/DDBJ whole genome shotgun (WGS) entry which is preliminary data.</text>
</comment>
<dbReference type="PROSITE" id="PS00061">
    <property type="entry name" value="ADH_SHORT"/>
    <property type="match status" value="1"/>
</dbReference>
<dbReference type="SUPFAM" id="SSF51735">
    <property type="entry name" value="NAD(P)-binding Rossmann-fold domains"/>
    <property type="match status" value="1"/>
</dbReference>
<evidence type="ECO:0000313" key="2">
    <source>
        <dbReference type="EMBL" id="TVY83092.1"/>
    </source>
</evidence>
<organism evidence="2 3">
    <name type="scientific">Lachnellula suecica</name>
    <dbReference type="NCBI Taxonomy" id="602035"/>
    <lineage>
        <taxon>Eukaryota</taxon>
        <taxon>Fungi</taxon>
        <taxon>Dikarya</taxon>
        <taxon>Ascomycota</taxon>
        <taxon>Pezizomycotina</taxon>
        <taxon>Leotiomycetes</taxon>
        <taxon>Helotiales</taxon>
        <taxon>Lachnaceae</taxon>
        <taxon>Lachnellula</taxon>
    </lineage>
</organism>
<sequence>MAPNTVYLVTGGNRGIGFGLTGALLLRPNTTVIATVRTDKTSKDTLLALPLAEGSNLIITYLDVDVVKTQYESLERSTQEVYRALTTAYKVTKIDTIICNAGIGSSFRPSLSTTYSSLLTHFQVNTLGPISLFQSLYPLLSPNSKFILISSVLGSIGAMDGQEPSLAYGVSKAGANYFVRKVHFENEGVTTLAVHPGWVKTENGQNFADSIGVEEPPMSLEDSVKGVLEQIDAATKSTTSGSFVSYDGTVIPW</sequence>
<dbReference type="CDD" id="cd05325">
    <property type="entry name" value="carb_red_sniffer_like_SDR_c"/>
    <property type="match status" value="1"/>
</dbReference>
<dbReference type="Gene3D" id="3.40.50.720">
    <property type="entry name" value="NAD(P)-binding Rossmann-like Domain"/>
    <property type="match status" value="1"/>
</dbReference>
<dbReference type="InterPro" id="IPR002347">
    <property type="entry name" value="SDR_fam"/>
</dbReference>
<reference evidence="2 3" key="1">
    <citation type="submission" date="2018-05" db="EMBL/GenBank/DDBJ databases">
        <title>Genome sequencing and assembly of the regulated plant pathogen Lachnellula willkommii and related sister species for the development of diagnostic species identification markers.</title>
        <authorList>
            <person name="Giroux E."/>
            <person name="Bilodeau G."/>
        </authorList>
    </citation>
    <scope>NUCLEOTIDE SEQUENCE [LARGE SCALE GENOMIC DNA]</scope>
    <source>
        <strain evidence="2 3">CBS 268.59</strain>
    </source>
</reference>
<dbReference type="PANTHER" id="PTHR45458">
    <property type="entry name" value="SHORT-CHAIN DEHYDROGENASE/REDUCTASE SDR"/>
    <property type="match status" value="1"/>
</dbReference>
<dbReference type="Pfam" id="PF00106">
    <property type="entry name" value="adh_short"/>
    <property type="match status" value="1"/>
</dbReference>
<proteinExistence type="predicted"/>
<dbReference type="AlphaFoldDB" id="A0A8T9CD29"/>
<dbReference type="Proteomes" id="UP000469558">
    <property type="component" value="Unassembled WGS sequence"/>
</dbReference>
<dbReference type="InterPro" id="IPR052184">
    <property type="entry name" value="SDR_enzymes"/>
</dbReference>
<dbReference type="PRINTS" id="PR00081">
    <property type="entry name" value="GDHRDH"/>
</dbReference>
<dbReference type="OrthoDB" id="9876299at2759"/>
<evidence type="ECO:0000313" key="3">
    <source>
        <dbReference type="Proteomes" id="UP000469558"/>
    </source>
</evidence>
<dbReference type="InterPro" id="IPR036291">
    <property type="entry name" value="NAD(P)-bd_dom_sf"/>
</dbReference>
<keyword evidence="1" id="KW-0521">NADP</keyword>
<dbReference type="GO" id="GO:0016616">
    <property type="term" value="F:oxidoreductase activity, acting on the CH-OH group of donors, NAD or NADP as acceptor"/>
    <property type="evidence" value="ECO:0007669"/>
    <property type="project" value="TreeGrafter"/>
</dbReference>
<dbReference type="EMBL" id="QGMK01000234">
    <property type="protein sequence ID" value="TVY83092.1"/>
    <property type="molecule type" value="Genomic_DNA"/>
</dbReference>
<keyword evidence="3" id="KW-1185">Reference proteome</keyword>
<protein>
    <submittedName>
        <fullName evidence="2">Norsolorinic acid ketoreductase</fullName>
    </submittedName>
</protein>
<evidence type="ECO:0000256" key="1">
    <source>
        <dbReference type="ARBA" id="ARBA00022857"/>
    </source>
</evidence>
<dbReference type="InterPro" id="IPR020904">
    <property type="entry name" value="Sc_DH/Rdtase_CS"/>
</dbReference>